<proteinExistence type="predicted"/>
<dbReference type="RefSeq" id="WP_007467091.1">
    <property type="nucleotide sequence ID" value="NZ_KI391954.1"/>
</dbReference>
<dbReference type="AlphaFoldDB" id="E5XL99"/>
<evidence type="ECO:0008006" key="3">
    <source>
        <dbReference type="Google" id="ProtNLM"/>
    </source>
</evidence>
<keyword evidence="2" id="KW-1185">Reference proteome</keyword>
<dbReference type="EMBL" id="ACZI02000003">
    <property type="protein sequence ID" value="EFV14885.1"/>
    <property type="molecule type" value="Genomic_DNA"/>
</dbReference>
<protein>
    <recommendedName>
        <fullName evidence="3">PknH-like extracellular domain-containing protein</fullName>
    </recommendedName>
</protein>
<name>E5XL99_SEGRC</name>
<dbReference type="OrthoDB" id="9832109at2"/>
<reference evidence="1 2" key="1">
    <citation type="journal article" date="2011" name="Stand. Genomic Sci.">
        <title>High quality draft genome sequence of Segniliparus rugosus CDC 945(T)= (ATCC BAA-974(T)).</title>
        <authorList>
            <person name="Earl A.M."/>
            <person name="Desjardins C.A."/>
            <person name="Fitzgerald M.G."/>
            <person name="Arachchi H.M."/>
            <person name="Zeng Q."/>
            <person name="Mehta T."/>
            <person name="Griggs A."/>
            <person name="Birren B.W."/>
            <person name="Toney N.C."/>
            <person name="Carr J."/>
            <person name="Posey J."/>
            <person name="Butler W.R."/>
        </authorList>
    </citation>
    <scope>NUCLEOTIDE SEQUENCE [LARGE SCALE GENOMIC DNA]</scope>
    <source>
        <strain evidence="2">ATCC BAA-974 / DSM 45345 / CCUG 50838 / CIP 108380 / JCM 13579 / CDC 945</strain>
    </source>
</reference>
<comment type="caution">
    <text evidence="1">The sequence shown here is derived from an EMBL/GenBank/DDBJ whole genome shotgun (WGS) entry which is preliminary data.</text>
</comment>
<organism evidence="1 2">
    <name type="scientific">Segniliparus rugosus (strain ATCC BAA-974 / DSM 45345 / CCUG 50838 / CIP 108380 / JCM 13579 / CDC 945)</name>
    <dbReference type="NCBI Taxonomy" id="679197"/>
    <lineage>
        <taxon>Bacteria</taxon>
        <taxon>Bacillati</taxon>
        <taxon>Actinomycetota</taxon>
        <taxon>Actinomycetes</taxon>
        <taxon>Mycobacteriales</taxon>
        <taxon>Segniliparaceae</taxon>
        <taxon>Segniliparus</taxon>
    </lineage>
</organism>
<dbReference type="HOGENOM" id="CLU_1073218_0_0_11"/>
<dbReference type="Proteomes" id="UP000004816">
    <property type="component" value="Unassembled WGS sequence"/>
</dbReference>
<gene>
    <name evidence="1" type="ORF">HMPREF9336_00268</name>
</gene>
<evidence type="ECO:0000313" key="2">
    <source>
        <dbReference type="Proteomes" id="UP000004816"/>
    </source>
</evidence>
<accession>E5XL99</accession>
<sequence length="259" mass="27181">MIAQPHPAKRRKPGPVGPGALFAALSVSLLASGCGARATEHAAPVRNDRPAPSAAADVLKSAMPLESDFPTGWHVQRQDTRPVALPGLNDADTAINAVVPNECQAFAEGFVSAPGSSIPGEFVSSAIAMIPDDRGEFDQSSIVFFATKSANGWGAPRRVQDSLRSCKEVTAQMVMQGQTMRTDFTSSPIDTSEIKCEAAGRTTVVRANDAQIRFAVVHATTKGLLISASSMIVSKSGDDQKALLVRLVAQTVDKLNALG</sequence>
<evidence type="ECO:0000313" key="1">
    <source>
        <dbReference type="EMBL" id="EFV14885.1"/>
    </source>
</evidence>
<dbReference type="STRING" id="679197.HMPREF9336_00268"/>